<evidence type="ECO:0008006" key="9">
    <source>
        <dbReference type="Google" id="ProtNLM"/>
    </source>
</evidence>
<dbReference type="InterPro" id="IPR007527">
    <property type="entry name" value="Znf_SWIM"/>
</dbReference>
<proteinExistence type="predicted"/>
<dbReference type="InterPro" id="IPR049730">
    <property type="entry name" value="SNF2/RAD54-like_C"/>
</dbReference>
<dbReference type="PROSITE" id="PS51194">
    <property type="entry name" value="HELICASE_CTER"/>
    <property type="match status" value="1"/>
</dbReference>
<dbReference type="InterPro" id="IPR027417">
    <property type="entry name" value="P-loop_NTPase"/>
</dbReference>
<dbReference type="Gene3D" id="3.40.50.300">
    <property type="entry name" value="P-loop containing nucleotide triphosphate hydrolases"/>
    <property type="match status" value="1"/>
</dbReference>
<keyword evidence="8" id="KW-1185">Reference proteome</keyword>
<dbReference type="GO" id="GO:0008270">
    <property type="term" value="F:zinc ion binding"/>
    <property type="evidence" value="ECO:0007669"/>
    <property type="project" value="UniProtKB-KW"/>
</dbReference>
<dbReference type="Pfam" id="PF00176">
    <property type="entry name" value="SNF2-rel_dom"/>
    <property type="match status" value="1"/>
</dbReference>
<dbReference type="SMART" id="SM00487">
    <property type="entry name" value="DEXDc"/>
    <property type="match status" value="1"/>
</dbReference>
<reference evidence="7 8" key="1">
    <citation type="submission" date="2020-01" db="EMBL/GenBank/DDBJ databases">
        <title>Ponticoccus aerotolerans gen. nov., sp. nov., an anaerobic bacterium and proposal of Ponticoccusceae fam. nov., Ponticoccusles ord. nov. and Ponticoccuse classis nov. in the phylum Kiritimatiellaeota.</title>
        <authorList>
            <person name="Zhou L.Y."/>
            <person name="Du Z.J."/>
        </authorList>
    </citation>
    <scope>NUCLEOTIDE SEQUENCE [LARGE SCALE GENOMIC DNA]</scope>
    <source>
        <strain evidence="7 8">S-5007</strain>
    </source>
</reference>
<dbReference type="InterPro" id="IPR038718">
    <property type="entry name" value="SNF2-like_sf"/>
</dbReference>
<dbReference type="PROSITE" id="PS51192">
    <property type="entry name" value="HELICASE_ATP_BIND_1"/>
    <property type="match status" value="1"/>
</dbReference>
<evidence type="ECO:0000259" key="6">
    <source>
        <dbReference type="PROSITE" id="PS51194"/>
    </source>
</evidence>
<dbReference type="PROSITE" id="PS50966">
    <property type="entry name" value="ZF_SWIM"/>
    <property type="match status" value="1"/>
</dbReference>
<dbReference type="RefSeq" id="WP_160627926.1">
    <property type="nucleotide sequence ID" value="NZ_CP047593.1"/>
</dbReference>
<keyword evidence="2" id="KW-0862">Zinc</keyword>
<dbReference type="InterPro" id="IPR001650">
    <property type="entry name" value="Helicase_C-like"/>
</dbReference>
<dbReference type="GO" id="GO:0016787">
    <property type="term" value="F:hydrolase activity"/>
    <property type="evidence" value="ECO:0007669"/>
    <property type="project" value="UniProtKB-KW"/>
</dbReference>
<organism evidence="7 8">
    <name type="scientific">Tichowtungia aerotolerans</name>
    <dbReference type="NCBI Taxonomy" id="2697043"/>
    <lineage>
        <taxon>Bacteria</taxon>
        <taxon>Pseudomonadati</taxon>
        <taxon>Kiritimatiellota</taxon>
        <taxon>Tichowtungiia</taxon>
        <taxon>Tichowtungiales</taxon>
        <taxon>Tichowtungiaceae</taxon>
        <taxon>Tichowtungia</taxon>
    </lineage>
</organism>
<dbReference type="InterPro" id="IPR000330">
    <property type="entry name" value="SNF2_N"/>
</dbReference>
<evidence type="ECO:0000259" key="4">
    <source>
        <dbReference type="PROSITE" id="PS50966"/>
    </source>
</evidence>
<evidence type="ECO:0000256" key="1">
    <source>
        <dbReference type="ARBA" id="ARBA00022801"/>
    </source>
</evidence>
<dbReference type="CDD" id="cd18793">
    <property type="entry name" value="SF2_C_SNF"/>
    <property type="match status" value="1"/>
</dbReference>
<dbReference type="AlphaFoldDB" id="A0A6P1M7J4"/>
<dbReference type="PANTHER" id="PTHR10799">
    <property type="entry name" value="SNF2/RAD54 HELICASE FAMILY"/>
    <property type="match status" value="1"/>
</dbReference>
<dbReference type="Pfam" id="PF00271">
    <property type="entry name" value="Helicase_C"/>
    <property type="match status" value="1"/>
</dbReference>
<dbReference type="KEGG" id="taer:GT409_06050"/>
<name>A0A6P1M7J4_9BACT</name>
<dbReference type="GO" id="GO:0005524">
    <property type="term" value="F:ATP binding"/>
    <property type="evidence" value="ECO:0007669"/>
    <property type="project" value="InterPro"/>
</dbReference>
<evidence type="ECO:0000256" key="2">
    <source>
        <dbReference type="PROSITE-ProRule" id="PRU00325"/>
    </source>
</evidence>
<feature type="domain" description="Helicase C-terminal" evidence="6">
    <location>
        <begin position="916"/>
        <end position="1058"/>
    </location>
</feature>
<evidence type="ECO:0000313" key="8">
    <source>
        <dbReference type="Proteomes" id="UP000464954"/>
    </source>
</evidence>
<dbReference type="Gene3D" id="3.40.50.10810">
    <property type="entry name" value="Tandem AAA-ATPase domain"/>
    <property type="match status" value="1"/>
</dbReference>
<dbReference type="EMBL" id="CP047593">
    <property type="protein sequence ID" value="QHI69023.1"/>
    <property type="molecule type" value="Genomic_DNA"/>
</dbReference>
<feature type="domain" description="SWIM-type" evidence="4">
    <location>
        <begin position="64"/>
        <end position="103"/>
    </location>
</feature>
<keyword evidence="1" id="KW-0378">Hydrolase</keyword>
<protein>
    <recommendedName>
        <fullName evidence="9">Helicase</fullName>
    </recommendedName>
</protein>
<evidence type="ECO:0000259" key="5">
    <source>
        <dbReference type="PROSITE" id="PS51192"/>
    </source>
</evidence>
<dbReference type="CDD" id="cd18012">
    <property type="entry name" value="DEXQc_arch_SWI2_SNF2"/>
    <property type="match status" value="1"/>
</dbReference>
<dbReference type="InterPro" id="IPR014001">
    <property type="entry name" value="Helicase_ATP-bd"/>
</dbReference>
<gene>
    <name evidence="7" type="ORF">GT409_06050</name>
</gene>
<dbReference type="SMART" id="SM00490">
    <property type="entry name" value="HELICc"/>
    <property type="match status" value="1"/>
</dbReference>
<evidence type="ECO:0000256" key="3">
    <source>
        <dbReference type="SAM" id="MobiDB-lite"/>
    </source>
</evidence>
<evidence type="ECO:0000313" key="7">
    <source>
        <dbReference type="EMBL" id="QHI69023.1"/>
    </source>
</evidence>
<dbReference type="SUPFAM" id="SSF52540">
    <property type="entry name" value="P-loop containing nucleoside triphosphate hydrolases"/>
    <property type="match status" value="2"/>
</dbReference>
<accession>A0A6P1M7J4</accession>
<feature type="domain" description="Helicase ATP-binding" evidence="5">
    <location>
        <begin position="621"/>
        <end position="782"/>
    </location>
</feature>
<keyword evidence="2" id="KW-0479">Metal-binding</keyword>
<feature type="region of interest" description="Disordered" evidence="3">
    <location>
        <begin position="111"/>
        <end position="133"/>
    </location>
</feature>
<sequence>MDSIFPTIGSQAMALPFTQKILKDWAGWKAFRDGKLLFERGVVEKVEYEHPFISGQLAVGIRGMRSKFELLSDGFVENHCPCRDNQEKGLICAHLVALGLEAIRLYSDPNREAKAEKEKRRAQRQEQMDESQYIRRVPESHPDGIPATIHITLKQSWRDQAREDNEVTLRCAAEYQGKKVSLNEVPKDLPLAFNKRDENLLFVLEDIAEGPAKGKITISADDFINILRLHRGHPLHVGGNESDLKVTAGIIHTYIRMILDEETGELVLSIRPRDNACAETPLYIAGGRTGWMYADHQFTQLEQLLPGPMRAIYKNEVRVPRTAVPAFMEKEFPQLREAIHVETRIYPDLFSLEPATPRFRLVVSGSRASLSAKLYAEYGDVVLRAAREESSGHFAIPDPDDLLGYRVRNMDAEKQALEKLAPTGFRGHRGDLLTSIVGPRDVLNFLGGSVPKLRRYGWRVELEGRVAPFMDDVDFATTVIHVNESADEGFFEVGYEYENTGGQSLTDAEIQRALNMGEAFIEKNGRTVLLDIDAIETAREVFDDCAFGEGSGAGKFRMNDIYAAYVQSSLNALDGVDVEAAPDWMKKAQAQNRTETVQAESLGKLDQVLRSYQKEGVYWLRFLERSGFSGILADEMGLGKTLQTLTWLQMERNDESARGKPSLIVCPTSLVDNWGDEAEKFTPNLRVLKIHGADRHDSWDKISESDLIVTSYALLRRDLDKYLEHEFSVAVLDEAQHIKNRTTRNAKSAKKIRAVHKLVLTGTPIENSVADLWSIMDFLMPGYLSNHKAFREHYELPISRGGPDAELAQIKLRRKLNPFLMRRLKREVAKDLPEKIQRVAHCTLSKDQHMVYKQLLENAKRKINDMVEAQGFNKSRMQILKTLLRLRQTCCHLELLKLENLNSEYPSAKMELFFELVNEALDARHRILVFSQFTSMLGILRRELEERGMKYCYLDGATKDRQEIVKQFNTDRSIPIFLISLKAGGSGLNLTGADMVIHYDPWWNPAVEDQATDRAHRIGQKNTVYSVKLITKNSVEEKVLQMQQRKKGVIDATLEKEGDFTQSLSWDDVQELLSL</sequence>
<keyword evidence="2" id="KW-0863">Zinc-finger</keyword>
<dbReference type="Proteomes" id="UP000464954">
    <property type="component" value="Chromosome"/>
</dbReference>